<dbReference type="RefSeq" id="WP_137263430.1">
    <property type="nucleotide sequence ID" value="NZ_SZQL01000019.1"/>
</dbReference>
<evidence type="ECO:0000256" key="1">
    <source>
        <dbReference type="SAM" id="Coils"/>
    </source>
</evidence>
<proteinExistence type="predicted"/>
<keyword evidence="3" id="KW-1185">Reference proteome</keyword>
<accession>A0A4U3KTI7</accession>
<dbReference type="Pfam" id="PF05974">
    <property type="entry name" value="DUF892"/>
    <property type="match status" value="1"/>
</dbReference>
<feature type="coiled-coil region" evidence="1">
    <location>
        <begin position="62"/>
        <end position="115"/>
    </location>
</feature>
<keyword evidence="1" id="KW-0175">Coiled coil</keyword>
<dbReference type="Proteomes" id="UP000305848">
    <property type="component" value="Unassembled WGS sequence"/>
</dbReference>
<dbReference type="InterPro" id="IPR010287">
    <property type="entry name" value="DUF892_YciF-like"/>
</dbReference>
<dbReference type="CDD" id="cd07909">
    <property type="entry name" value="YciF"/>
    <property type="match status" value="1"/>
</dbReference>
<sequence length="188" mass="20749">MAKTTSTAKSAAGSKQAASQNNESKLLNKFFVDGLKDIYWAEKNLVKALTKMGKKATSEELKNAFEKHRTQTEEQVKRLEQVFDIIGTKAVAKKCEAMEGLIKEANEIIEQTEDNTMTRDAALIIAAQKAEHYEIASYGGLAQLAKTLGKNDAANILAQTLQEEKDTDELLTQIAERNINVEAAQETE</sequence>
<evidence type="ECO:0000313" key="3">
    <source>
        <dbReference type="Proteomes" id="UP000305848"/>
    </source>
</evidence>
<reference evidence="2 3" key="1">
    <citation type="submission" date="2019-05" db="EMBL/GenBank/DDBJ databases">
        <title>Panacibacter sp. strain 17mud1-8 Genome sequencing and assembly.</title>
        <authorList>
            <person name="Chhetri G."/>
        </authorList>
    </citation>
    <scope>NUCLEOTIDE SEQUENCE [LARGE SCALE GENOMIC DNA]</scope>
    <source>
        <strain evidence="2 3">17mud1-8</strain>
    </source>
</reference>
<gene>
    <name evidence="2" type="ORF">FC093_19175</name>
</gene>
<dbReference type="AlphaFoldDB" id="A0A4U3KTI7"/>
<evidence type="ECO:0000313" key="2">
    <source>
        <dbReference type="EMBL" id="TKK65661.1"/>
    </source>
</evidence>
<dbReference type="InterPro" id="IPR047114">
    <property type="entry name" value="YciF"/>
</dbReference>
<organism evidence="2 3">
    <name type="scientific">Ilyomonas limi</name>
    <dbReference type="NCBI Taxonomy" id="2575867"/>
    <lineage>
        <taxon>Bacteria</taxon>
        <taxon>Pseudomonadati</taxon>
        <taxon>Bacteroidota</taxon>
        <taxon>Chitinophagia</taxon>
        <taxon>Chitinophagales</taxon>
        <taxon>Chitinophagaceae</taxon>
        <taxon>Ilyomonas</taxon>
    </lineage>
</organism>
<dbReference type="PANTHER" id="PTHR30565:SF9">
    <property type="entry name" value="PROTEIN YCIF"/>
    <property type="match status" value="1"/>
</dbReference>
<dbReference type="PANTHER" id="PTHR30565">
    <property type="entry name" value="PROTEIN YCIF"/>
    <property type="match status" value="1"/>
</dbReference>
<dbReference type="Gene3D" id="1.20.1260.10">
    <property type="match status" value="1"/>
</dbReference>
<protein>
    <submittedName>
        <fullName evidence="2">Ferritin-like domain-containing protein</fullName>
    </submittedName>
</protein>
<name>A0A4U3KTI7_9BACT</name>
<dbReference type="SUPFAM" id="SSF47240">
    <property type="entry name" value="Ferritin-like"/>
    <property type="match status" value="1"/>
</dbReference>
<comment type="caution">
    <text evidence="2">The sequence shown here is derived from an EMBL/GenBank/DDBJ whole genome shotgun (WGS) entry which is preliminary data.</text>
</comment>
<dbReference type="InterPro" id="IPR009078">
    <property type="entry name" value="Ferritin-like_SF"/>
</dbReference>
<dbReference type="InterPro" id="IPR012347">
    <property type="entry name" value="Ferritin-like"/>
</dbReference>
<dbReference type="EMBL" id="SZQL01000019">
    <property type="protein sequence ID" value="TKK65661.1"/>
    <property type="molecule type" value="Genomic_DNA"/>
</dbReference>
<dbReference type="OrthoDB" id="9795056at2"/>